<proteinExistence type="predicted"/>
<dbReference type="PANTHER" id="PTHR45138">
    <property type="entry name" value="REGULATORY COMPONENTS OF SENSORY TRANSDUCTION SYSTEM"/>
    <property type="match status" value="1"/>
</dbReference>
<evidence type="ECO:0000256" key="1">
    <source>
        <dbReference type="ARBA" id="ARBA00012528"/>
    </source>
</evidence>
<sequence>MLAAPALSTNADATHGFAPGGLCTALAPQASQRGRSTAVLAGDPGKWDCTGATWPISGSRSTLVRIDMAGHDPASGDVLATRLTRFEKIWITAIGQDSSTARIAIDHDDLTFSSTRWIMHMPLPRLKGPVSAYVVEVEGARHPGIFSDMSVEPPAGPQAAAIRELVLAALCGLMCMPLVLNFAFYRVLRQRFVLWHALAVFSMLIQTVVTSGLVNRFASLSLMQISLLSSLSIATTIVAAAQFFADLVEPGMLPRYQRRALDALTPWMAFWTVYYLFASGPLLPSVADLYYLAFIPVLAVLLGSMVTAALRGSRTVWFQIIGWAPLIATALSRIASLLGMTEAPLGFMVEQHLSIAFEVIVTSLGAADRFMAIKNQRDHAVAQSKVLENLAERDPLTGLYNRRGFEERYARLTREGYQTMAIIDLDHFKRVNDTMGHATGDAVLRAVALALMPDEDTIAVRLGGEEFLLLMRGEDAPERAERRRTSIPARIANEVPGLDGLVTASMGMVTMTGPTRFATLYSRCDSLLYAAKAAGRNRSMRELSMAEAAAGVPVAIPASGNVISLH</sequence>
<dbReference type="GO" id="GO:0052621">
    <property type="term" value="F:diguanylate cyclase activity"/>
    <property type="evidence" value="ECO:0007669"/>
    <property type="project" value="UniProtKB-EC"/>
</dbReference>
<keyword evidence="3" id="KW-0812">Transmembrane</keyword>
<keyword evidence="3" id="KW-0472">Membrane</keyword>
<comment type="catalytic activity">
    <reaction evidence="2">
        <text>2 GTP = 3',3'-c-di-GMP + 2 diphosphate</text>
        <dbReference type="Rhea" id="RHEA:24898"/>
        <dbReference type="ChEBI" id="CHEBI:33019"/>
        <dbReference type="ChEBI" id="CHEBI:37565"/>
        <dbReference type="ChEBI" id="CHEBI:58805"/>
        <dbReference type="EC" id="2.7.7.65"/>
    </reaction>
</comment>
<dbReference type="CDD" id="cd01949">
    <property type="entry name" value="GGDEF"/>
    <property type="match status" value="1"/>
</dbReference>
<dbReference type="InterPro" id="IPR029787">
    <property type="entry name" value="Nucleotide_cyclase"/>
</dbReference>
<dbReference type="SMART" id="SM00267">
    <property type="entry name" value="GGDEF"/>
    <property type="match status" value="1"/>
</dbReference>
<dbReference type="Proteomes" id="UP000617634">
    <property type="component" value="Unassembled WGS sequence"/>
</dbReference>
<reference evidence="5" key="1">
    <citation type="submission" date="2020-11" db="EMBL/GenBank/DDBJ databases">
        <title>Novosphingobium aureum sp. nov., a marine bacterium isolated from sediment of a salt flat.</title>
        <authorList>
            <person name="Yoo Y."/>
            <person name="Kim J.-J."/>
        </authorList>
    </citation>
    <scope>NUCLEOTIDE SEQUENCE</scope>
    <source>
        <strain evidence="5">YJ-S2-02</strain>
    </source>
</reference>
<dbReference type="EC" id="2.7.7.65" evidence="1"/>
<dbReference type="Pfam" id="PF07695">
    <property type="entry name" value="7TMR-DISM_7TM"/>
    <property type="match status" value="1"/>
</dbReference>
<dbReference type="InterPro" id="IPR050469">
    <property type="entry name" value="Diguanylate_Cyclase"/>
</dbReference>
<accession>A0A931MM50</accession>
<feature type="transmembrane region" description="Helical" evidence="3">
    <location>
        <begin position="192"/>
        <end position="213"/>
    </location>
</feature>
<dbReference type="SUPFAM" id="SSF55073">
    <property type="entry name" value="Nucleotide cyclase"/>
    <property type="match status" value="1"/>
</dbReference>
<dbReference type="EMBL" id="JADZGI010000004">
    <property type="protein sequence ID" value="MBH0114772.1"/>
    <property type="molecule type" value="Genomic_DNA"/>
</dbReference>
<evidence type="ECO:0000313" key="5">
    <source>
        <dbReference type="EMBL" id="MBH0114772.1"/>
    </source>
</evidence>
<dbReference type="InterPro" id="IPR011623">
    <property type="entry name" value="7TMR_DISM_rcpt_extracell_dom1"/>
</dbReference>
<evidence type="ECO:0000256" key="2">
    <source>
        <dbReference type="ARBA" id="ARBA00034247"/>
    </source>
</evidence>
<name>A0A931MM50_9SPHN</name>
<evidence type="ECO:0000256" key="3">
    <source>
        <dbReference type="SAM" id="Phobius"/>
    </source>
</evidence>
<dbReference type="InterPro" id="IPR043128">
    <property type="entry name" value="Rev_trsase/Diguanyl_cyclase"/>
</dbReference>
<dbReference type="PROSITE" id="PS50887">
    <property type="entry name" value="GGDEF"/>
    <property type="match status" value="1"/>
</dbReference>
<dbReference type="AlphaFoldDB" id="A0A931MM50"/>
<protein>
    <recommendedName>
        <fullName evidence="1">diguanylate cyclase</fullName>
        <ecNumber evidence="1">2.7.7.65</ecNumber>
    </recommendedName>
</protein>
<dbReference type="GO" id="GO:0043709">
    <property type="term" value="P:cell adhesion involved in single-species biofilm formation"/>
    <property type="evidence" value="ECO:0007669"/>
    <property type="project" value="TreeGrafter"/>
</dbReference>
<dbReference type="NCBIfam" id="TIGR00254">
    <property type="entry name" value="GGDEF"/>
    <property type="match status" value="1"/>
</dbReference>
<dbReference type="InterPro" id="IPR000160">
    <property type="entry name" value="GGDEF_dom"/>
</dbReference>
<feature type="transmembrane region" description="Helical" evidence="3">
    <location>
        <begin position="317"/>
        <end position="339"/>
    </location>
</feature>
<feature type="transmembrane region" description="Helical" evidence="3">
    <location>
        <begin position="260"/>
        <end position="277"/>
    </location>
</feature>
<feature type="transmembrane region" description="Helical" evidence="3">
    <location>
        <begin position="165"/>
        <end position="185"/>
    </location>
</feature>
<feature type="domain" description="GGDEF" evidence="4">
    <location>
        <begin position="416"/>
        <end position="544"/>
    </location>
</feature>
<keyword evidence="6" id="KW-1185">Reference proteome</keyword>
<dbReference type="PANTHER" id="PTHR45138:SF9">
    <property type="entry name" value="DIGUANYLATE CYCLASE DGCM-RELATED"/>
    <property type="match status" value="1"/>
</dbReference>
<feature type="transmembrane region" description="Helical" evidence="3">
    <location>
        <begin position="289"/>
        <end position="310"/>
    </location>
</feature>
<feature type="transmembrane region" description="Helical" evidence="3">
    <location>
        <begin position="225"/>
        <end position="248"/>
    </location>
</feature>
<comment type="caution">
    <text evidence="5">The sequence shown here is derived from an EMBL/GenBank/DDBJ whole genome shotgun (WGS) entry which is preliminary data.</text>
</comment>
<dbReference type="Pfam" id="PF00990">
    <property type="entry name" value="GGDEF"/>
    <property type="match status" value="1"/>
</dbReference>
<organism evidence="5 6">
    <name type="scientific">Novosphingobium aureum</name>
    <dbReference type="NCBI Taxonomy" id="2792964"/>
    <lineage>
        <taxon>Bacteria</taxon>
        <taxon>Pseudomonadati</taxon>
        <taxon>Pseudomonadota</taxon>
        <taxon>Alphaproteobacteria</taxon>
        <taxon>Sphingomonadales</taxon>
        <taxon>Sphingomonadaceae</taxon>
        <taxon>Novosphingobium</taxon>
    </lineage>
</organism>
<evidence type="ECO:0000313" key="6">
    <source>
        <dbReference type="Proteomes" id="UP000617634"/>
    </source>
</evidence>
<dbReference type="Gene3D" id="3.30.70.270">
    <property type="match status" value="1"/>
</dbReference>
<evidence type="ECO:0000259" key="4">
    <source>
        <dbReference type="PROSITE" id="PS50887"/>
    </source>
</evidence>
<keyword evidence="3" id="KW-1133">Transmembrane helix</keyword>
<dbReference type="GO" id="GO:0005886">
    <property type="term" value="C:plasma membrane"/>
    <property type="evidence" value="ECO:0007669"/>
    <property type="project" value="TreeGrafter"/>
</dbReference>
<gene>
    <name evidence="5" type="ORF">I5E68_17630</name>
</gene>
<dbReference type="GO" id="GO:1902201">
    <property type="term" value="P:negative regulation of bacterial-type flagellum-dependent cell motility"/>
    <property type="evidence" value="ECO:0007669"/>
    <property type="project" value="TreeGrafter"/>
</dbReference>